<protein>
    <submittedName>
        <fullName evidence="4">Uncharacterized protein</fullName>
    </submittedName>
</protein>
<dbReference type="InterPro" id="IPR001647">
    <property type="entry name" value="HTH_TetR"/>
</dbReference>
<gene>
    <name evidence="4" type="ORF">POT9AD_4428</name>
</gene>
<dbReference type="OrthoDB" id="270177at2"/>
<dbReference type="InterPro" id="IPR036271">
    <property type="entry name" value="Tet_transcr_reg_TetR-rel_C_sf"/>
</dbReference>
<dbReference type="EMBL" id="LR130779">
    <property type="protein sequence ID" value="VDN65403.1"/>
    <property type="molecule type" value="Genomic_DNA"/>
</dbReference>
<dbReference type="PANTHER" id="PTHR30055">
    <property type="entry name" value="HTH-TYPE TRANSCRIPTIONAL REGULATOR RUTR"/>
    <property type="match status" value="1"/>
</dbReference>
<dbReference type="SUPFAM" id="SSF48498">
    <property type="entry name" value="Tetracyclin repressor-like, C-terminal domain"/>
    <property type="match status" value="1"/>
</dbReference>
<dbReference type="PANTHER" id="PTHR30055:SF119">
    <property type="entry name" value="NALC"/>
    <property type="match status" value="1"/>
</dbReference>
<dbReference type="Gene3D" id="1.10.10.60">
    <property type="entry name" value="Homeodomain-like"/>
    <property type="match status" value="1"/>
</dbReference>
<reference evidence="4" key="1">
    <citation type="submission" date="2018-11" db="EMBL/GenBank/DDBJ databases">
        <authorList>
            <consortium name="Genoscope - CEA"/>
            <person name="William W."/>
        </authorList>
    </citation>
    <scope>NUCLEOTIDE SEQUENCE [LARGE SCALE GENOMIC DNA]</scope>
    <source>
        <strain evidence="4">T9AD</strain>
    </source>
</reference>
<dbReference type="GO" id="GO:0000976">
    <property type="term" value="F:transcription cis-regulatory region binding"/>
    <property type="evidence" value="ECO:0007669"/>
    <property type="project" value="TreeGrafter"/>
</dbReference>
<evidence type="ECO:0000256" key="1">
    <source>
        <dbReference type="ARBA" id="ARBA00023015"/>
    </source>
</evidence>
<dbReference type="Pfam" id="PF00440">
    <property type="entry name" value="TetR_N"/>
    <property type="match status" value="1"/>
</dbReference>
<organism evidence="4">
    <name type="scientific">Ectopseudomonas oleovorans</name>
    <name type="common">Pseudomonas oleovorans</name>
    <dbReference type="NCBI Taxonomy" id="301"/>
    <lineage>
        <taxon>Bacteria</taxon>
        <taxon>Pseudomonadati</taxon>
        <taxon>Pseudomonadota</taxon>
        <taxon>Gammaproteobacteria</taxon>
        <taxon>Pseudomonadales</taxon>
        <taxon>Pseudomonadaceae</taxon>
        <taxon>Ectopseudomonas</taxon>
    </lineage>
</organism>
<dbReference type="GO" id="GO:0003700">
    <property type="term" value="F:DNA-binding transcription factor activity"/>
    <property type="evidence" value="ECO:0007669"/>
    <property type="project" value="TreeGrafter"/>
</dbReference>
<name>A0A653B9T4_ECTOL</name>
<dbReference type="InterPro" id="IPR009057">
    <property type="entry name" value="Homeodomain-like_sf"/>
</dbReference>
<keyword evidence="1" id="KW-0805">Transcription regulation</keyword>
<dbReference type="PROSITE" id="PS50977">
    <property type="entry name" value="HTH_TETR_2"/>
    <property type="match status" value="1"/>
</dbReference>
<dbReference type="PRINTS" id="PR00455">
    <property type="entry name" value="HTHTETR"/>
</dbReference>
<proteinExistence type="predicted"/>
<dbReference type="Pfam" id="PF14246">
    <property type="entry name" value="TetR_C_7"/>
    <property type="match status" value="1"/>
</dbReference>
<dbReference type="SUPFAM" id="SSF46689">
    <property type="entry name" value="Homeodomain-like"/>
    <property type="match status" value="1"/>
</dbReference>
<dbReference type="Gene3D" id="1.10.357.10">
    <property type="entry name" value="Tetracycline Repressor, domain 2"/>
    <property type="match status" value="1"/>
</dbReference>
<accession>A0A653B9T4</accession>
<dbReference type="AlphaFoldDB" id="A0A653B9T4"/>
<dbReference type="FunFam" id="1.10.10.60:FF:000141">
    <property type="entry name" value="TetR family transcriptional regulator"/>
    <property type="match status" value="1"/>
</dbReference>
<keyword evidence="2" id="KW-0238">DNA-binding</keyword>
<evidence type="ECO:0000256" key="3">
    <source>
        <dbReference type="ARBA" id="ARBA00023163"/>
    </source>
</evidence>
<evidence type="ECO:0000313" key="4">
    <source>
        <dbReference type="EMBL" id="VDN65403.1"/>
    </source>
</evidence>
<evidence type="ECO:0000256" key="2">
    <source>
        <dbReference type="ARBA" id="ARBA00023125"/>
    </source>
</evidence>
<keyword evidence="3" id="KW-0804">Transcription</keyword>
<sequence>MLAQVQQFDGEVVMRVKTNERRQSIIDASREIFQEIGYERTSMAMISNKVGGSKATLYSYFKSKEELFAAVMLESVEAQCDALLGILDDGSADVAESLQRFGEAYVDIITSPECLAVTRCTIVENGNPELYKALFDNGPRRAEIAISAYLARFMEQKVLRAADPDLAALHLKGLLEAGIKDPLLCGAQPAVVDFRQSVAAAVDTFLRAYRS</sequence>
<dbReference type="InterPro" id="IPR039536">
    <property type="entry name" value="TetR_C_Proteobacteria"/>
</dbReference>
<dbReference type="InterPro" id="IPR050109">
    <property type="entry name" value="HTH-type_TetR-like_transc_reg"/>
</dbReference>